<accession>A0A0E2LSZ8</accession>
<reference evidence="2 3" key="1">
    <citation type="submission" date="2013-06" db="EMBL/GenBank/DDBJ databases">
        <authorList>
            <person name="Weinstock G."/>
            <person name="Sodergren E."/>
            <person name="Lobos E.A."/>
            <person name="Fulton L."/>
            <person name="Fulton R."/>
            <person name="Courtney L."/>
            <person name="Fronick C."/>
            <person name="O'Laughlin M."/>
            <person name="Godfrey J."/>
            <person name="Wilson R.M."/>
            <person name="Miner T."/>
            <person name="Farmer C."/>
            <person name="Delehaunty K."/>
            <person name="Cordes M."/>
            <person name="Minx P."/>
            <person name="Tomlinson C."/>
            <person name="Chen J."/>
            <person name="Wollam A."/>
            <person name="Pepin K.H."/>
            <person name="Bhonagiri V."/>
            <person name="Zhang X."/>
            <person name="Warren W."/>
            <person name="Mitreva M."/>
            <person name="Mardis E.R."/>
            <person name="Wilson R.K."/>
        </authorList>
    </citation>
    <scope>NUCLEOTIDE SEQUENCE [LARGE SCALE GENOMIC DNA]</scope>
    <source>
        <strain evidence="2 3">F0570</strain>
    </source>
</reference>
<comment type="caution">
    <text evidence="2">The sequence shown here is derived from an EMBL/GenBank/DDBJ whole genome shotgun (WGS) entry which is preliminary data.</text>
</comment>
<evidence type="ECO:0000313" key="2">
    <source>
        <dbReference type="EMBL" id="ERJ68783.1"/>
    </source>
</evidence>
<evidence type="ECO:0000313" key="3">
    <source>
        <dbReference type="Proteomes" id="UP000016630"/>
    </source>
</evidence>
<keyword evidence="1" id="KW-0812">Transmembrane</keyword>
<dbReference type="Proteomes" id="UP000016630">
    <property type="component" value="Unassembled WGS sequence"/>
</dbReference>
<gene>
    <name evidence="2" type="ORF">HMPREF1555_00218</name>
</gene>
<keyword evidence="1" id="KW-1133">Transmembrane helix</keyword>
<sequence length="49" mass="5874">MGASVLSAYNMAFWRLRLIYKSFSISIYIEIVLYINGKQFIYKLKMIYI</sequence>
<name>A0A0E2LSZ8_PORGN</name>
<proteinExistence type="predicted"/>
<dbReference type="HOGENOM" id="CLU_209999_0_0_10"/>
<feature type="transmembrane region" description="Helical" evidence="1">
    <location>
        <begin position="18"/>
        <end position="36"/>
    </location>
</feature>
<keyword evidence="1" id="KW-0472">Membrane</keyword>
<dbReference type="AlphaFoldDB" id="A0A0E2LSZ8"/>
<evidence type="ECO:0000256" key="1">
    <source>
        <dbReference type="SAM" id="Phobius"/>
    </source>
</evidence>
<organism evidence="2 3">
    <name type="scientific">Porphyromonas gingivalis F0570</name>
    <dbReference type="NCBI Taxonomy" id="1227271"/>
    <lineage>
        <taxon>Bacteria</taxon>
        <taxon>Pseudomonadati</taxon>
        <taxon>Bacteroidota</taxon>
        <taxon>Bacteroidia</taxon>
        <taxon>Bacteroidales</taxon>
        <taxon>Porphyromonadaceae</taxon>
        <taxon>Porphyromonas</taxon>
    </lineage>
</organism>
<dbReference type="EMBL" id="AWUW01000013">
    <property type="protein sequence ID" value="ERJ68783.1"/>
    <property type="molecule type" value="Genomic_DNA"/>
</dbReference>
<protein>
    <submittedName>
        <fullName evidence="2">Uncharacterized protein</fullName>
    </submittedName>
</protein>